<proteinExistence type="inferred from homology"/>
<dbReference type="NCBIfam" id="TIGR00526">
    <property type="entry name" value="folB_dom"/>
    <property type="match status" value="1"/>
</dbReference>
<dbReference type="GO" id="GO:0008719">
    <property type="term" value="F:dihydroneopterin triphosphate 2'-epimerase activity"/>
    <property type="evidence" value="ECO:0007669"/>
    <property type="project" value="UniProtKB-EC"/>
</dbReference>
<dbReference type="Proteomes" id="UP000094291">
    <property type="component" value="Unassembled WGS sequence"/>
</dbReference>
<dbReference type="EMBL" id="MDTQ01000001">
    <property type="protein sequence ID" value="ODC05375.1"/>
    <property type="molecule type" value="Genomic_DNA"/>
</dbReference>
<comment type="catalytic activity">
    <reaction evidence="3">
        <text>7,8-dihydroneopterin 3'-triphosphate = 7,8-dihydromonapterin 3'-triphosphate</text>
        <dbReference type="Rhea" id="RHEA:28346"/>
        <dbReference type="ChEBI" id="CHEBI:58462"/>
        <dbReference type="ChEBI" id="CHEBI:61186"/>
        <dbReference type="EC" id="5.1.99.7"/>
    </reaction>
</comment>
<feature type="domain" description="Dihydroneopterin aldolase/epimerase" evidence="7">
    <location>
        <begin position="14"/>
        <end position="124"/>
    </location>
</feature>
<evidence type="ECO:0000256" key="4">
    <source>
        <dbReference type="ARBA" id="ARBA00044039"/>
    </source>
</evidence>
<dbReference type="InterPro" id="IPR043133">
    <property type="entry name" value="GTP-CH-I_C/QueF"/>
</dbReference>
<sequence length="134" mass="15623">MATPQHDPQHIATIRIKNLRLRTFIGIKDEEINNRQDVVINAVIRYHADRAVQFNTIDEALNYRTITKKIIQYVEEGRFLLLERLTREVLEIIMSHEQVLQAEVEVDKPHALRFSDSVSISLNAHRGDEEHSLD</sequence>
<dbReference type="GO" id="GO:0004150">
    <property type="term" value="F:dihydroneopterin aldolase activity"/>
    <property type="evidence" value="ECO:0007669"/>
    <property type="project" value="InterPro"/>
</dbReference>
<evidence type="ECO:0000256" key="3">
    <source>
        <dbReference type="ARBA" id="ARBA00043806"/>
    </source>
</evidence>
<evidence type="ECO:0000259" key="7">
    <source>
        <dbReference type="SMART" id="SM00905"/>
    </source>
</evidence>
<dbReference type="SUPFAM" id="SSF55620">
    <property type="entry name" value="Tetrahydrobiopterin biosynthesis enzymes-like"/>
    <property type="match status" value="1"/>
</dbReference>
<dbReference type="GO" id="GO:0006760">
    <property type="term" value="P:folic acid-containing compound metabolic process"/>
    <property type="evidence" value="ECO:0007669"/>
    <property type="project" value="InterPro"/>
</dbReference>
<evidence type="ECO:0000256" key="2">
    <source>
        <dbReference type="ARBA" id="ARBA00023235"/>
    </source>
</evidence>
<dbReference type="PANTHER" id="PTHR42844:SF10">
    <property type="entry name" value="DIHYDRONEOPTERIN TRIPHOSPHATE 2'-EPIMERASE"/>
    <property type="match status" value="1"/>
</dbReference>
<reference evidence="8 9" key="1">
    <citation type="submission" date="2016-08" db="EMBL/GenBank/DDBJ databases">
        <authorList>
            <person name="Seilhamer J.J."/>
        </authorList>
    </citation>
    <scope>NUCLEOTIDE SEQUENCE [LARGE SCALE GENOMIC DNA]</scope>
    <source>
        <strain evidence="8 9">PH27A</strain>
    </source>
</reference>
<dbReference type="GO" id="GO:0005829">
    <property type="term" value="C:cytosol"/>
    <property type="evidence" value="ECO:0007669"/>
    <property type="project" value="TreeGrafter"/>
</dbReference>
<accession>A0A1E2VFE0</accession>
<evidence type="ECO:0000313" key="9">
    <source>
        <dbReference type="Proteomes" id="UP000094291"/>
    </source>
</evidence>
<dbReference type="InterPro" id="IPR006156">
    <property type="entry name" value="Dihydroneopterin_aldolase"/>
</dbReference>
<keyword evidence="9" id="KW-1185">Reference proteome</keyword>
<dbReference type="Pfam" id="PF02152">
    <property type="entry name" value="FolB"/>
    <property type="match status" value="1"/>
</dbReference>
<keyword evidence="2" id="KW-0413">Isomerase</keyword>
<dbReference type="SMART" id="SM00905">
    <property type="entry name" value="FolB"/>
    <property type="match status" value="1"/>
</dbReference>
<dbReference type="Gene3D" id="3.30.1130.10">
    <property type="match status" value="1"/>
</dbReference>
<evidence type="ECO:0000256" key="1">
    <source>
        <dbReference type="ARBA" id="ARBA00005708"/>
    </source>
</evidence>
<name>A0A1E2VFE0_9GAMM</name>
<organism evidence="8 9">
    <name type="scientific">Terasakiispira papahanaumokuakeensis</name>
    <dbReference type="NCBI Taxonomy" id="197479"/>
    <lineage>
        <taxon>Bacteria</taxon>
        <taxon>Pseudomonadati</taxon>
        <taxon>Pseudomonadota</taxon>
        <taxon>Gammaproteobacteria</taxon>
        <taxon>Oceanospirillales</taxon>
        <taxon>Terasakiispira</taxon>
    </lineage>
</organism>
<dbReference type="EC" id="5.1.99.7" evidence="4"/>
<evidence type="ECO:0000256" key="6">
    <source>
        <dbReference type="ARBA" id="ARBA00044306"/>
    </source>
</evidence>
<dbReference type="NCBIfam" id="NF008418">
    <property type="entry name" value="PRK11245.1"/>
    <property type="match status" value="1"/>
</dbReference>
<comment type="caution">
    <text evidence="8">The sequence shown here is derived from an EMBL/GenBank/DDBJ whole genome shotgun (WGS) entry which is preliminary data.</text>
</comment>
<dbReference type="AlphaFoldDB" id="A0A1E2VFE0"/>
<evidence type="ECO:0000313" key="8">
    <source>
        <dbReference type="EMBL" id="ODC05375.1"/>
    </source>
</evidence>
<dbReference type="PANTHER" id="PTHR42844">
    <property type="entry name" value="DIHYDRONEOPTERIN ALDOLASE 1-RELATED"/>
    <property type="match status" value="1"/>
</dbReference>
<dbReference type="InterPro" id="IPR006157">
    <property type="entry name" value="FolB_dom"/>
</dbReference>
<gene>
    <name evidence="8" type="primary">folX</name>
    <name evidence="8" type="ORF">BFW38_10940</name>
</gene>
<evidence type="ECO:0000256" key="5">
    <source>
        <dbReference type="ARBA" id="ARBA00044197"/>
    </source>
</evidence>
<dbReference type="OrthoDB" id="1121389at2"/>
<protein>
    <recommendedName>
        <fullName evidence="5">Dihydroneopterin triphosphate 2'-epimerase</fullName>
        <ecNumber evidence="4">5.1.99.7</ecNumber>
    </recommendedName>
    <alternativeName>
        <fullName evidence="6">D-erythro-7,8-dihydroneopterin triphosphate epimerase</fullName>
    </alternativeName>
</protein>
<dbReference type="STRING" id="197479.BFW38_10940"/>
<comment type="similarity">
    <text evidence="1">Belongs to the DHNA family.</text>
</comment>